<keyword evidence="4" id="KW-0119">Carbohydrate metabolism</keyword>
<dbReference type="GO" id="GO:0006094">
    <property type="term" value="P:gluconeogenesis"/>
    <property type="evidence" value="ECO:0007669"/>
    <property type="project" value="InterPro"/>
</dbReference>
<dbReference type="EMBL" id="HBGG01043055">
    <property type="protein sequence ID" value="CAD9229498.1"/>
    <property type="molecule type" value="Transcribed_RNA"/>
</dbReference>
<protein>
    <recommendedName>
        <fullName evidence="7">Fructose-bisphosphatase</fullName>
    </recommendedName>
</protein>
<keyword evidence="1" id="KW-0479">Metal-binding</keyword>
<dbReference type="Pfam" id="PF03320">
    <property type="entry name" value="FBPase_glpX"/>
    <property type="match status" value="1"/>
</dbReference>
<dbReference type="GO" id="GO:0005829">
    <property type="term" value="C:cytosol"/>
    <property type="evidence" value="ECO:0007669"/>
    <property type="project" value="TreeGrafter"/>
</dbReference>
<dbReference type="NCBIfam" id="TIGR00330">
    <property type="entry name" value="glpX"/>
    <property type="match status" value="1"/>
</dbReference>
<reference evidence="6" key="1">
    <citation type="submission" date="2021-01" db="EMBL/GenBank/DDBJ databases">
        <authorList>
            <person name="Corre E."/>
            <person name="Pelletier E."/>
            <person name="Niang G."/>
            <person name="Scheremetjew M."/>
            <person name="Finn R."/>
            <person name="Kale V."/>
            <person name="Holt S."/>
            <person name="Cochrane G."/>
            <person name="Meng A."/>
            <person name="Brown T."/>
            <person name="Cohen L."/>
        </authorList>
    </citation>
    <scope>NUCLEOTIDE SEQUENCE</scope>
    <source>
        <strain evidence="6">PLY429</strain>
    </source>
</reference>
<dbReference type="GO" id="GO:0030388">
    <property type="term" value="P:fructose 1,6-bisphosphate metabolic process"/>
    <property type="evidence" value="ECO:0007669"/>
    <property type="project" value="TreeGrafter"/>
</dbReference>
<dbReference type="Gene3D" id="3.30.540.10">
    <property type="entry name" value="Fructose-1,6-Bisphosphatase, subunit A, domain 1"/>
    <property type="match status" value="1"/>
</dbReference>
<accession>A0A7S1T8X4</accession>
<sequence length="434" mass="46305">MMSPATTLASTARPTGQLASVSRVASRPRSSLVAACTASLHGGLHRNHRSKAPTSKASPKELEYLSNSSFELEGDLTTGPDYHIVQRNLALEIVRVTEAAALAAGKWQGKGDKNAADQAAVDMMRKVLNTIKMDGTIVIGEGEKDEAPMLYCGEHVGDGSYPQVDIAVDPLDGTSLTATGRDGAIAVIAVAERGALYDPGPCMYMEKLVVGPEVLPHSVSLKYSTKRNLMAVAEAQRKSISEVTAVILDRPRHEKLIQEVRDAGARIRLISDGDVAASIEVCRPDSSVDILLGVGGTPEGVISAAAMKCMGGTMQGRLWPRNDEERVKAVEQGYELEDILFVEDLCGGEQVFFAATGVTDGNLLEGVRYFGGGATTNSIVMRAESGTGESEPSVALPQSFRVVMLSARVETVETREAERKAETDLAVTIRKNIY</sequence>
<organism evidence="6">
    <name type="scientific">Tetraselmis chuii</name>
    <dbReference type="NCBI Taxonomy" id="63592"/>
    <lineage>
        <taxon>Eukaryota</taxon>
        <taxon>Viridiplantae</taxon>
        <taxon>Chlorophyta</taxon>
        <taxon>core chlorophytes</taxon>
        <taxon>Chlorodendrophyceae</taxon>
        <taxon>Chlorodendrales</taxon>
        <taxon>Chlorodendraceae</taxon>
        <taxon>Tetraselmis</taxon>
    </lineage>
</organism>
<keyword evidence="2" id="KW-0378">Hydrolase</keyword>
<dbReference type="PANTHER" id="PTHR30447">
    <property type="entry name" value="FRUCTOSE-1,6-BISPHOSPHATASE CLASS 2"/>
    <property type="match status" value="1"/>
</dbReference>
<evidence type="ECO:0000256" key="4">
    <source>
        <dbReference type="ARBA" id="ARBA00023277"/>
    </source>
</evidence>
<proteinExistence type="predicted"/>
<evidence type="ECO:0000256" key="1">
    <source>
        <dbReference type="ARBA" id="ARBA00022723"/>
    </source>
</evidence>
<dbReference type="CDD" id="cd01516">
    <property type="entry name" value="FBPase_glpX"/>
    <property type="match status" value="1"/>
</dbReference>
<dbReference type="PANTHER" id="PTHR30447:SF0">
    <property type="entry name" value="FRUCTOSE-1,6-BISPHOSPHATASE 1 CLASS 2-RELATED"/>
    <property type="match status" value="1"/>
</dbReference>
<evidence type="ECO:0000313" key="6">
    <source>
        <dbReference type="EMBL" id="CAD9229498.1"/>
    </source>
</evidence>
<name>A0A7S1T8X4_9CHLO</name>
<feature type="region of interest" description="Disordered" evidence="5">
    <location>
        <begin position="1"/>
        <end position="24"/>
    </location>
</feature>
<dbReference type="FunFam" id="3.40.190.90:FF:000001">
    <property type="entry name" value="Fructose-1,6-bisphosphatase"/>
    <property type="match status" value="1"/>
</dbReference>
<evidence type="ECO:0000256" key="5">
    <source>
        <dbReference type="SAM" id="MobiDB-lite"/>
    </source>
</evidence>
<dbReference type="GO" id="GO:0046872">
    <property type="term" value="F:metal ion binding"/>
    <property type="evidence" value="ECO:0007669"/>
    <property type="project" value="UniProtKB-KW"/>
</dbReference>
<dbReference type="InterPro" id="IPR004464">
    <property type="entry name" value="FBPase_class-2/SBPase"/>
</dbReference>
<evidence type="ECO:0000256" key="2">
    <source>
        <dbReference type="ARBA" id="ARBA00022801"/>
    </source>
</evidence>
<feature type="compositionally biased region" description="Polar residues" evidence="5">
    <location>
        <begin position="1"/>
        <end position="14"/>
    </location>
</feature>
<evidence type="ECO:0008006" key="7">
    <source>
        <dbReference type="Google" id="ProtNLM"/>
    </source>
</evidence>
<dbReference type="GO" id="GO:0006071">
    <property type="term" value="P:glycerol metabolic process"/>
    <property type="evidence" value="ECO:0007669"/>
    <property type="project" value="InterPro"/>
</dbReference>
<keyword evidence="3" id="KW-0464">Manganese</keyword>
<dbReference type="GO" id="GO:0042132">
    <property type="term" value="F:fructose 1,6-bisphosphate 1-phosphatase activity"/>
    <property type="evidence" value="ECO:0007669"/>
    <property type="project" value="InterPro"/>
</dbReference>
<gene>
    <name evidence="6" type="ORF">TCHU04912_LOCUS22249</name>
</gene>
<dbReference type="SUPFAM" id="SSF56655">
    <property type="entry name" value="Carbohydrate phosphatase"/>
    <property type="match status" value="1"/>
</dbReference>
<evidence type="ECO:0000256" key="3">
    <source>
        <dbReference type="ARBA" id="ARBA00023211"/>
    </source>
</evidence>
<dbReference type="Gene3D" id="3.40.190.90">
    <property type="match status" value="1"/>
</dbReference>
<dbReference type="AlphaFoldDB" id="A0A7S1T8X4"/>